<feature type="non-terminal residue" evidence="2">
    <location>
        <position position="1"/>
    </location>
</feature>
<reference evidence="2" key="1">
    <citation type="submission" date="2020-02" db="EMBL/GenBank/DDBJ databases">
        <authorList>
            <person name="Meier V. D."/>
        </authorList>
    </citation>
    <scope>NUCLEOTIDE SEQUENCE</scope>
    <source>
        <strain evidence="2">AVDCRST_MAG31</strain>
    </source>
</reference>
<protein>
    <submittedName>
        <fullName evidence="2">Uncharacterized protein</fullName>
    </submittedName>
</protein>
<dbReference type="EMBL" id="CADCWA010000066">
    <property type="protein sequence ID" value="CAA9512437.1"/>
    <property type="molecule type" value="Genomic_DNA"/>
</dbReference>
<accession>A0A6J4T3S0</accession>
<evidence type="ECO:0000256" key="1">
    <source>
        <dbReference type="SAM" id="MobiDB-lite"/>
    </source>
</evidence>
<name>A0A6J4T3S0_9SPHN</name>
<organism evidence="2">
    <name type="scientific">uncultured Sphingomonas sp</name>
    <dbReference type="NCBI Taxonomy" id="158754"/>
    <lineage>
        <taxon>Bacteria</taxon>
        <taxon>Pseudomonadati</taxon>
        <taxon>Pseudomonadota</taxon>
        <taxon>Alphaproteobacteria</taxon>
        <taxon>Sphingomonadales</taxon>
        <taxon>Sphingomonadaceae</taxon>
        <taxon>Sphingomonas</taxon>
        <taxon>environmental samples</taxon>
    </lineage>
</organism>
<proteinExistence type="predicted"/>
<dbReference type="AlphaFoldDB" id="A0A6J4T3S0"/>
<gene>
    <name evidence="2" type="ORF">AVDCRST_MAG31-1067</name>
</gene>
<sequence>VQVGLQAADRTLDGWALCAEERACTTLDRSSEAASRWHASGDRRSRSAPRPRKI</sequence>
<evidence type="ECO:0000313" key="2">
    <source>
        <dbReference type="EMBL" id="CAA9512437.1"/>
    </source>
</evidence>
<feature type="non-terminal residue" evidence="2">
    <location>
        <position position="54"/>
    </location>
</feature>
<feature type="region of interest" description="Disordered" evidence="1">
    <location>
        <begin position="27"/>
        <end position="54"/>
    </location>
</feature>